<sequence>MSKPCFQLKGGLFTLTVLHLQSNDLKDFEQSLNAKVSESAEFFQQLPIIVDLSQLPENTHHLDFAWLKNLLTNQGIIPVALHNIPKNLLAQAKRSGWPIFPNIQPRYDKAEQDKKAAQEKVEAAKVAEKPVPATTDPVKLISSHIRSGQQVYHHGDLVIINTVNTGAEVLADGNIHIYGPLRGRALAGVKGNTLARIFCQSLEAELVSIAGKYKVIEELTEDWRGKAVQIYLDKDELIIEPLTKEF</sequence>
<evidence type="ECO:0000256" key="2">
    <source>
        <dbReference type="ARBA" id="ARBA00022618"/>
    </source>
</evidence>
<dbReference type="HAMAP" id="MF_00267">
    <property type="entry name" value="MinC"/>
    <property type="match status" value="1"/>
</dbReference>
<dbReference type="Pfam" id="PF05209">
    <property type="entry name" value="MinC_N"/>
    <property type="match status" value="1"/>
</dbReference>
<evidence type="ECO:0000259" key="8">
    <source>
        <dbReference type="Pfam" id="PF05209"/>
    </source>
</evidence>
<comment type="function">
    <text evidence="5 6">Cell division inhibitor that blocks the formation of polar Z ring septums. Rapidly oscillates between the poles of the cell to destabilize FtsZ filaments that have formed before they mature into polar Z rings. Prevents FtsZ polymerization.</text>
</comment>
<evidence type="ECO:0000259" key="7">
    <source>
        <dbReference type="Pfam" id="PF03775"/>
    </source>
</evidence>
<evidence type="ECO:0000256" key="1">
    <source>
        <dbReference type="ARBA" id="ARBA00006291"/>
    </source>
</evidence>
<evidence type="ECO:0000256" key="6">
    <source>
        <dbReference type="HAMAP-Rule" id="MF_00267"/>
    </source>
</evidence>
<name>A0AB35BYJ3_9GAMM</name>
<dbReference type="Pfam" id="PF03775">
    <property type="entry name" value="MinC_C"/>
    <property type="match status" value="1"/>
</dbReference>
<dbReference type="GO" id="GO:1901891">
    <property type="term" value="P:regulation of cell septum assembly"/>
    <property type="evidence" value="ECO:0007669"/>
    <property type="project" value="InterPro"/>
</dbReference>
<dbReference type="RefSeq" id="WP_063455487.1">
    <property type="nucleotide sequence ID" value="NZ_CP115969.1"/>
</dbReference>
<evidence type="ECO:0000313" key="9">
    <source>
        <dbReference type="EMBL" id="MBS7824786.1"/>
    </source>
</evidence>
<organism evidence="9 10">
    <name type="scientific">Wohlfahrtiimonas chitiniclastica</name>
    <dbReference type="NCBI Taxonomy" id="400946"/>
    <lineage>
        <taxon>Bacteria</taxon>
        <taxon>Pseudomonadati</taxon>
        <taxon>Pseudomonadota</taxon>
        <taxon>Gammaproteobacteria</taxon>
        <taxon>Cardiobacteriales</taxon>
        <taxon>Ignatzschineriaceae</taxon>
        <taxon>Wohlfahrtiimonas</taxon>
    </lineage>
</organism>
<comment type="similarity">
    <text evidence="1 6">Belongs to the MinC family.</text>
</comment>
<dbReference type="InterPro" id="IPR036145">
    <property type="entry name" value="MinC_C_sf"/>
</dbReference>
<keyword evidence="4 6" id="KW-0131">Cell cycle</keyword>
<dbReference type="NCBIfam" id="TIGR01222">
    <property type="entry name" value="minC"/>
    <property type="match status" value="1"/>
</dbReference>
<evidence type="ECO:0000256" key="4">
    <source>
        <dbReference type="ARBA" id="ARBA00023306"/>
    </source>
</evidence>
<feature type="domain" description="Septum formation inhibitor MinC N-terminal" evidence="8">
    <location>
        <begin position="6"/>
        <end position="78"/>
    </location>
</feature>
<evidence type="ECO:0000256" key="3">
    <source>
        <dbReference type="ARBA" id="ARBA00023210"/>
    </source>
</evidence>
<dbReference type="GO" id="GO:0000917">
    <property type="term" value="P:division septum assembly"/>
    <property type="evidence" value="ECO:0007669"/>
    <property type="project" value="UniProtKB-KW"/>
</dbReference>
<dbReference type="PANTHER" id="PTHR34108:SF1">
    <property type="entry name" value="SEPTUM SITE-DETERMINING PROTEIN MINC"/>
    <property type="match status" value="1"/>
</dbReference>
<dbReference type="InterPro" id="IPR016098">
    <property type="entry name" value="CAP/MinC_C"/>
</dbReference>
<keyword evidence="3 6" id="KW-0717">Septation</keyword>
<dbReference type="SUPFAM" id="SSF63848">
    <property type="entry name" value="Cell-division inhibitor MinC, C-terminal domain"/>
    <property type="match status" value="1"/>
</dbReference>
<dbReference type="Gene3D" id="3.30.70.260">
    <property type="match status" value="1"/>
</dbReference>
<dbReference type="Gene3D" id="2.160.20.70">
    <property type="match status" value="1"/>
</dbReference>
<dbReference type="AlphaFoldDB" id="A0AB35BYJ3"/>
<accession>A0AB35BYJ3</accession>
<dbReference type="InterPro" id="IPR013033">
    <property type="entry name" value="MinC"/>
</dbReference>
<gene>
    <name evidence="6 9" type="primary">minC</name>
    <name evidence="9" type="ORF">J7561_06155</name>
</gene>
<comment type="subunit">
    <text evidence="6">Interacts with MinD and FtsZ.</text>
</comment>
<dbReference type="InterPro" id="IPR007874">
    <property type="entry name" value="MinC_N"/>
</dbReference>
<feature type="domain" description="Septum formation inhibitor MinC C-terminal" evidence="7">
    <location>
        <begin position="141"/>
        <end position="240"/>
    </location>
</feature>
<protein>
    <recommendedName>
        <fullName evidence="6">Probable septum site-determining protein MinC</fullName>
    </recommendedName>
</protein>
<reference evidence="9" key="1">
    <citation type="submission" date="2021-03" db="EMBL/GenBank/DDBJ databases">
        <title>Identification and antibiotic profiling of Wohlfahrtiimonas chitiniclastica, an underestimated human pathogen.</title>
        <authorList>
            <person name="Kopf A."/>
            <person name="Bunk B."/>
            <person name="Coldewey S."/>
            <person name="Gunzer F."/>
            <person name="Riedel T."/>
            <person name="Schroettner P."/>
        </authorList>
    </citation>
    <scope>NUCLEOTIDE SEQUENCE</scope>
    <source>
        <strain evidence="9">DSM 100917</strain>
    </source>
</reference>
<dbReference type="GO" id="GO:0000902">
    <property type="term" value="P:cell morphogenesis"/>
    <property type="evidence" value="ECO:0007669"/>
    <property type="project" value="InterPro"/>
</dbReference>
<dbReference type="PANTHER" id="PTHR34108">
    <property type="entry name" value="SEPTUM SITE-DETERMINING PROTEIN MINC"/>
    <property type="match status" value="1"/>
</dbReference>
<dbReference type="GO" id="GO:0051302">
    <property type="term" value="P:regulation of cell division"/>
    <property type="evidence" value="ECO:0007669"/>
    <property type="project" value="InterPro"/>
</dbReference>
<evidence type="ECO:0000256" key="5">
    <source>
        <dbReference type="ARBA" id="ARBA00025606"/>
    </source>
</evidence>
<dbReference type="EMBL" id="JAGIBU010000004">
    <property type="protein sequence ID" value="MBS7824786.1"/>
    <property type="molecule type" value="Genomic_DNA"/>
</dbReference>
<dbReference type="InterPro" id="IPR005526">
    <property type="entry name" value="Septum_form_inhib_MinC_C"/>
</dbReference>
<proteinExistence type="inferred from homology"/>
<comment type="caution">
    <text evidence="9">The sequence shown here is derived from an EMBL/GenBank/DDBJ whole genome shotgun (WGS) entry which is preliminary data.</text>
</comment>
<keyword evidence="2 6" id="KW-0132">Cell division</keyword>
<dbReference type="Proteomes" id="UP000680020">
    <property type="component" value="Unassembled WGS sequence"/>
</dbReference>
<evidence type="ECO:0000313" key="10">
    <source>
        <dbReference type="Proteomes" id="UP000680020"/>
    </source>
</evidence>